<feature type="transmembrane region" description="Helical" evidence="5">
    <location>
        <begin position="324"/>
        <end position="345"/>
    </location>
</feature>
<protein>
    <submittedName>
        <fullName evidence="7">MFS transporter</fullName>
    </submittedName>
</protein>
<evidence type="ECO:0000313" key="7">
    <source>
        <dbReference type="EMBL" id="MFC3673429.1"/>
    </source>
</evidence>
<dbReference type="InterPro" id="IPR011701">
    <property type="entry name" value="MFS"/>
</dbReference>
<dbReference type="InterPro" id="IPR005829">
    <property type="entry name" value="Sugar_transporter_CS"/>
</dbReference>
<dbReference type="RefSeq" id="WP_191326173.1">
    <property type="nucleotide sequence ID" value="NZ_BMZP01000033.1"/>
</dbReference>
<sequence length="461" mass="48509">MGKASRTIDVARVIDARGLGPFNYRLIALSWLITVFDGFDMMMISFTAPYMRDELGLTKPMLGNVFSAGLLGMMIGGFVLAWLGDRRGRRQTIAIAAVAFGILTAATALARSYEALLVLRFLDGFAIGGMLPLAWALNIEYVPTRLRSTVVTVIMMGYSLGTALAGPVTVWLAPRFGWEGVFVAGGAATLAIAAALFVWLPESVRFLVARDRDPVSLAATLNRIDPGLGATASDQFVLGDEARGASGNFRVSQLFAGRLRWITPLLWLGYIASTLAVYFKANWGPIVYEDLHFTRDLAAYVSSFSGLMGAVLGLLLMRFTDRKGALAVAFFPALAAPVLLLIGLVPLSSTAFLVLSVISTSLVGGAHFGILSIAGIYYPTAIRANGSGWATSVAKIGGIAGPILGGMVLASGLPVVTSFAILAICPVVLALAAFGIALVVAREQRATAIANTPAPSLSPTS</sequence>
<dbReference type="Proteomes" id="UP001595683">
    <property type="component" value="Unassembled WGS sequence"/>
</dbReference>
<feature type="transmembrane region" description="Helical" evidence="5">
    <location>
        <begin position="419"/>
        <end position="441"/>
    </location>
</feature>
<feature type="transmembrane region" description="Helical" evidence="5">
    <location>
        <begin position="62"/>
        <end position="83"/>
    </location>
</feature>
<name>A0ABV7V8A3_9SPHN</name>
<dbReference type="PROSITE" id="PS00217">
    <property type="entry name" value="SUGAR_TRANSPORT_2"/>
    <property type="match status" value="1"/>
</dbReference>
<feature type="transmembrane region" description="Helical" evidence="5">
    <location>
        <begin position="299"/>
        <end position="317"/>
    </location>
</feature>
<keyword evidence="4 5" id="KW-0472">Membrane</keyword>
<dbReference type="InterPro" id="IPR020846">
    <property type="entry name" value="MFS_dom"/>
</dbReference>
<dbReference type="Gene3D" id="1.20.1250.20">
    <property type="entry name" value="MFS general substrate transporter like domains"/>
    <property type="match status" value="1"/>
</dbReference>
<keyword evidence="3 5" id="KW-1133">Transmembrane helix</keyword>
<feature type="transmembrane region" description="Helical" evidence="5">
    <location>
        <begin position="26"/>
        <end position="50"/>
    </location>
</feature>
<dbReference type="SUPFAM" id="SSF103473">
    <property type="entry name" value="MFS general substrate transporter"/>
    <property type="match status" value="1"/>
</dbReference>
<evidence type="ECO:0000259" key="6">
    <source>
        <dbReference type="PROSITE" id="PS50850"/>
    </source>
</evidence>
<proteinExistence type="predicted"/>
<evidence type="ECO:0000313" key="8">
    <source>
        <dbReference type="Proteomes" id="UP001595683"/>
    </source>
</evidence>
<dbReference type="EMBL" id="JBHRYE010000044">
    <property type="protein sequence ID" value="MFC3673429.1"/>
    <property type="molecule type" value="Genomic_DNA"/>
</dbReference>
<comment type="subcellular location">
    <subcellularLocation>
        <location evidence="1">Membrane</location>
        <topology evidence="1">Multi-pass membrane protein</topology>
    </subcellularLocation>
</comment>
<evidence type="ECO:0000256" key="4">
    <source>
        <dbReference type="ARBA" id="ARBA00023136"/>
    </source>
</evidence>
<reference evidence="8" key="1">
    <citation type="journal article" date="2019" name="Int. J. Syst. Evol. Microbiol.">
        <title>The Global Catalogue of Microorganisms (GCM) 10K type strain sequencing project: providing services to taxonomists for standard genome sequencing and annotation.</title>
        <authorList>
            <consortium name="The Broad Institute Genomics Platform"/>
            <consortium name="The Broad Institute Genome Sequencing Center for Infectious Disease"/>
            <person name="Wu L."/>
            <person name="Ma J."/>
        </authorList>
    </citation>
    <scope>NUCLEOTIDE SEQUENCE [LARGE SCALE GENOMIC DNA]</scope>
    <source>
        <strain evidence="8">KCTC 42224</strain>
    </source>
</reference>
<feature type="transmembrane region" description="Helical" evidence="5">
    <location>
        <begin position="259"/>
        <end position="279"/>
    </location>
</feature>
<evidence type="ECO:0000256" key="1">
    <source>
        <dbReference type="ARBA" id="ARBA00004141"/>
    </source>
</evidence>
<feature type="transmembrane region" description="Helical" evidence="5">
    <location>
        <begin position="389"/>
        <end position="413"/>
    </location>
</feature>
<comment type="caution">
    <text evidence="7">The sequence shown here is derived from an EMBL/GenBank/DDBJ whole genome shotgun (WGS) entry which is preliminary data.</text>
</comment>
<keyword evidence="8" id="KW-1185">Reference proteome</keyword>
<evidence type="ECO:0000256" key="3">
    <source>
        <dbReference type="ARBA" id="ARBA00022989"/>
    </source>
</evidence>
<dbReference type="InterPro" id="IPR036259">
    <property type="entry name" value="MFS_trans_sf"/>
</dbReference>
<feature type="transmembrane region" description="Helical" evidence="5">
    <location>
        <begin position="351"/>
        <end position="377"/>
    </location>
</feature>
<evidence type="ECO:0000256" key="5">
    <source>
        <dbReference type="SAM" id="Phobius"/>
    </source>
</evidence>
<feature type="transmembrane region" description="Helical" evidence="5">
    <location>
        <begin position="180"/>
        <end position="200"/>
    </location>
</feature>
<evidence type="ECO:0000256" key="2">
    <source>
        <dbReference type="ARBA" id="ARBA00022692"/>
    </source>
</evidence>
<feature type="domain" description="Major facilitator superfamily (MFS) profile" evidence="6">
    <location>
        <begin position="26"/>
        <end position="444"/>
    </location>
</feature>
<dbReference type="Pfam" id="PF07690">
    <property type="entry name" value="MFS_1"/>
    <property type="match status" value="1"/>
</dbReference>
<organism evidence="7 8">
    <name type="scientific">Novosphingobium pokkalii</name>
    <dbReference type="NCBI Taxonomy" id="1770194"/>
    <lineage>
        <taxon>Bacteria</taxon>
        <taxon>Pseudomonadati</taxon>
        <taxon>Pseudomonadota</taxon>
        <taxon>Alphaproteobacteria</taxon>
        <taxon>Sphingomonadales</taxon>
        <taxon>Sphingomonadaceae</taxon>
        <taxon>Novosphingobium</taxon>
    </lineage>
</organism>
<feature type="transmembrane region" description="Helical" evidence="5">
    <location>
        <begin position="149"/>
        <end position="174"/>
    </location>
</feature>
<dbReference type="PROSITE" id="PS50850">
    <property type="entry name" value="MFS"/>
    <property type="match status" value="1"/>
</dbReference>
<keyword evidence="2 5" id="KW-0812">Transmembrane</keyword>
<feature type="transmembrane region" description="Helical" evidence="5">
    <location>
        <begin position="92"/>
        <end position="110"/>
    </location>
</feature>
<gene>
    <name evidence="7" type="ORF">ACFOOT_18560</name>
</gene>
<dbReference type="PANTHER" id="PTHR23508">
    <property type="entry name" value="CARBOXYLIC ACID TRANSPORTER PROTEIN HOMOLOG"/>
    <property type="match status" value="1"/>
</dbReference>
<accession>A0ABV7V8A3</accession>
<feature type="transmembrane region" description="Helical" evidence="5">
    <location>
        <begin position="116"/>
        <end position="137"/>
    </location>
</feature>
<dbReference type="PANTHER" id="PTHR23508:SF10">
    <property type="entry name" value="CARBOXYLIC ACID TRANSPORTER PROTEIN HOMOLOG"/>
    <property type="match status" value="1"/>
</dbReference>